<keyword evidence="5 7" id="KW-0012">Acyltransferase</keyword>
<dbReference type="RefSeq" id="WP_115270120.1">
    <property type="nucleotide sequence ID" value="NZ_UGGU01000003.1"/>
</dbReference>
<dbReference type="PANTHER" id="PTHR38474">
    <property type="entry name" value="SLR0299 PROTEIN"/>
    <property type="match status" value="1"/>
</dbReference>
<protein>
    <recommendedName>
        <fullName evidence="7">Chloramphenicol acetyltransferase</fullName>
        <ecNumber evidence="7">2.3.1.28</ecNumber>
    </recommendedName>
</protein>
<evidence type="ECO:0000313" key="10">
    <source>
        <dbReference type="Proteomes" id="UP000255328"/>
    </source>
</evidence>
<name>A0A377GXG0_9FUSO</name>
<evidence type="ECO:0000256" key="2">
    <source>
        <dbReference type="ARBA" id="ARBA00010571"/>
    </source>
</evidence>
<accession>A0A377GXG0</accession>
<dbReference type="Pfam" id="PF00302">
    <property type="entry name" value="CAT"/>
    <property type="match status" value="1"/>
</dbReference>
<comment type="similarity">
    <text evidence="2 8">Belongs to the chloramphenicol acetyltransferase family.</text>
</comment>
<dbReference type="OrthoDB" id="9801766at2"/>
<dbReference type="PANTHER" id="PTHR38474:SF2">
    <property type="entry name" value="CHLORAMPHENICOL ACETYLTRANSFERASE"/>
    <property type="match status" value="1"/>
</dbReference>
<gene>
    <name evidence="9" type="primary">cat</name>
    <name evidence="9" type="ORF">NCTC10723_01092</name>
</gene>
<dbReference type="InterPro" id="IPR023213">
    <property type="entry name" value="CAT-like_dom_sf"/>
</dbReference>
<evidence type="ECO:0000313" key="9">
    <source>
        <dbReference type="EMBL" id="STO31638.1"/>
    </source>
</evidence>
<dbReference type="SMART" id="SM01059">
    <property type="entry name" value="CAT"/>
    <property type="match status" value="1"/>
</dbReference>
<dbReference type="AlphaFoldDB" id="A0A377GXG0"/>
<evidence type="ECO:0000256" key="3">
    <source>
        <dbReference type="ARBA" id="ARBA00022679"/>
    </source>
</evidence>
<dbReference type="Proteomes" id="UP000255328">
    <property type="component" value="Unassembled WGS sequence"/>
</dbReference>
<dbReference type="EMBL" id="UGGU01000003">
    <property type="protein sequence ID" value="STO31638.1"/>
    <property type="molecule type" value="Genomic_DNA"/>
</dbReference>
<evidence type="ECO:0000256" key="5">
    <source>
        <dbReference type="ARBA" id="ARBA00023315"/>
    </source>
</evidence>
<sequence>MKFNYIDVENWKRKSHYKHYLDDIPCTYSMTTKLDVTKIVTEQKKIYPTMLYHITKIVNRYEEFRIALDSEGRVGYFDEMLPCYTVFHKESETFSNIWTEYSEDYEMFCKNYREDIEKYGKNLEMEGKPNTPINSFPISMIPWESFEGFNLNLQKGYGYLLPIFTLGKYYRDGEKYLMPIAIQVHHSVCDGFHLCRFLDSLRKSLGE</sequence>
<dbReference type="GO" id="GO:0046677">
    <property type="term" value="P:response to antibiotic"/>
    <property type="evidence" value="ECO:0007669"/>
    <property type="project" value="UniProtKB-KW"/>
</dbReference>
<organism evidence="9 10">
    <name type="scientific">Fusobacterium necrogenes</name>
    <dbReference type="NCBI Taxonomy" id="858"/>
    <lineage>
        <taxon>Bacteria</taxon>
        <taxon>Fusobacteriati</taxon>
        <taxon>Fusobacteriota</taxon>
        <taxon>Fusobacteriia</taxon>
        <taxon>Fusobacteriales</taxon>
        <taxon>Fusobacteriaceae</taxon>
        <taxon>Fusobacterium</taxon>
    </lineage>
</organism>
<dbReference type="Gene3D" id="3.30.559.10">
    <property type="entry name" value="Chloramphenicol acetyltransferase-like domain"/>
    <property type="match status" value="1"/>
</dbReference>
<dbReference type="SUPFAM" id="SSF52777">
    <property type="entry name" value="CoA-dependent acyltransferases"/>
    <property type="match status" value="1"/>
</dbReference>
<dbReference type="PIRSF" id="PIRSF000440">
    <property type="entry name" value="CAT"/>
    <property type="match status" value="1"/>
</dbReference>
<comment type="catalytic activity">
    <reaction evidence="7">
        <text>chloramphenicol + acetyl-CoA = chloramphenicol 3-acetate + CoA</text>
        <dbReference type="Rhea" id="RHEA:18421"/>
        <dbReference type="ChEBI" id="CHEBI:16730"/>
        <dbReference type="ChEBI" id="CHEBI:17698"/>
        <dbReference type="ChEBI" id="CHEBI:57287"/>
        <dbReference type="ChEBI" id="CHEBI:57288"/>
        <dbReference type="EC" id="2.3.1.28"/>
    </reaction>
</comment>
<keyword evidence="10" id="KW-1185">Reference proteome</keyword>
<dbReference type="InterPro" id="IPR018372">
    <property type="entry name" value="Chloramphenicol_AcTrfase_AS"/>
</dbReference>
<evidence type="ECO:0000256" key="1">
    <source>
        <dbReference type="ARBA" id="ARBA00002150"/>
    </source>
</evidence>
<proteinExistence type="inferred from homology"/>
<dbReference type="PROSITE" id="PS00100">
    <property type="entry name" value="CAT"/>
    <property type="match status" value="1"/>
</dbReference>
<evidence type="ECO:0000256" key="7">
    <source>
        <dbReference type="RuleBase" id="RU000503"/>
    </source>
</evidence>
<evidence type="ECO:0000256" key="8">
    <source>
        <dbReference type="RuleBase" id="RU004156"/>
    </source>
</evidence>
<reference evidence="9 10" key="1">
    <citation type="submission" date="2018-06" db="EMBL/GenBank/DDBJ databases">
        <authorList>
            <consortium name="Pathogen Informatics"/>
            <person name="Doyle S."/>
        </authorList>
    </citation>
    <scope>NUCLEOTIDE SEQUENCE [LARGE SCALE GENOMIC DNA]</scope>
    <source>
        <strain evidence="9 10">NCTC10723</strain>
    </source>
</reference>
<dbReference type="GO" id="GO:0008811">
    <property type="term" value="F:chloramphenicol O-acetyltransferase activity"/>
    <property type="evidence" value="ECO:0007669"/>
    <property type="project" value="UniProtKB-EC"/>
</dbReference>
<keyword evidence="3 7" id="KW-0808">Transferase</keyword>
<dbReference type="EC" id="2.3.1.28" evidence="7"/>
<comment type="function">
    <text evidence="1 7">This enzyme is an effector of chloramphenicol resistance in bacteria.</text>
</comment>
<keyword evidence="4 7" id="KW-0046">Antibiotic resistance</keyword>
<evidence type="ECO:0000256" key="4">
    <source>
        <dbReference type="ARBA" id="ARBA00023251"/>
    </source>
</evidence>
<dbReference type="NCBIfam" id="NF000491">
    <property type="entry name" value="chloram_CatA"/>
    <property type="match status" value="1"/>
</dbReference>
<evidence type="ECO:0000256" key="6">
    <source>
        <dbReference type="PIRSR" id="PIRSR000440-1"/>
    </source>
</evidence>
<feature type="active site" description="Proton acceptor" evidence="6">
    <location>
        <position position="186"/>
    </location>
</feature>
<dbReference type="InterPro" id="IPR001707">
    <property type="entry name" value="Cmp_AcTrfase"/>
</dbReference>